<dbReference type="CDD" id="cd00143">
    <property type="entry name" value="PP2Cc"/>
    <property type="match status" value="1"/>
</dbReference>
<evidence type="ECO:0000259" key="2">
    <source>
        <dbReference type="PROSITE" id="PS51746"/>
    </source>
</evidence>
<feature type="compositionally biased region" description="Polar residues" evidence="1">
    <location>
        <begin position="111"/>
        <end position="127"/>
    </location>
</feature>
<organism evidence="3 4">
    <name type="scientific">Blattamonas nauphoetae</name>
    <dbReference type="NCBI Taxonomy" id="2049346"/>
    <lineage>
        <taxon>Eukaryota</taxon>
        <taxon>Metamonada</taxon>
        <taxon>Preaxostyla</taxon>
        <taxon>Oxymonadida</taxon>
        <taxon>Blattamonas</taxon>
    </lineage>
</organism>
<dbReference type="SUPFAM" id="SSF81606">
    <property type="entry name" value="PP2C-like"/>
    <property type="match status" value="1"/>
</dbReference>
<keyword evidence="4" id="KW-1185">Reference proteome</keyword>
<feature type="compositionally biased region" description="Basic and acidic residues" evidence="1">
    <location>
        <begin position="376"/>
        <end position="393"/>
    </location>
</feature>
<sequence length="645" mass="71501">MSENRDTPTLTMSDTASFYHPTLGTVICSGHSICGDGRYSYNQDRFLIRPNFVPSVPGSVYLSITDGHGSFPFTADRSGGAISEYVTQKLFEHTQNMLTTYFEGQAGFHTEGQSSPQEIPPLNSSPFANMVSPPGSIIYPSKSERKHLSRITSRGKSQLSISNSQLHSQSPQSAPRHRIKTDSQEQETPHDVPFDESKIEQILKDAFSETNEELRRHLDDLNLLDKCAGGCTATVCVLLNRTLFVASLGDSPAALGFYTESEVSLLPLSRKHHWCWADENSRILQHNGEFICTAFGSYLVDEHGENCLSMSRAFGDFEYEPSGLIHTPDICRQRIEPWREFVVLLESDGVSDVISLGETVRMTGQWYNKVAAVQAESDKEKENEKKHPDEKTEAEVAESANAIIEKKERLASRAARSIVIHSQKRWIANGTAADTDNITSVVMFFPHVPLLTPAVAMTSAGEIASLKATVSETEKATAVDVESGREQEIKPTPCVRDPMPAQIESDKNTPAQQLDSDTDTTEVMTKEEKTRIGALADHTSVTPSSVTPSSFTRPNFKQSLQNIHSKGRVKALASEIDRQSKKSDAPEENEQDFELRPTFSIPRRLPTRHPTQHAPFQKGEPTGFQKRKEDYTKRLSGAEGISSPK</sequence>
<comment type="caution">
    <text evidence="3">The sequence shown here is derived from an EMBL/GenBank/DDBJ whole genome shotgun (WGS) entry which is preliminary data.</text>
</comment>
<dbReference type="PROSITE" id="PS51746">
    <property type="entry name" value="PPM_2"/>
    <property type="match status" value="1"/>
</dbReference>
<feature type="compositionally biased region" description="Polar residues" evidence="1">
    <location>
        <begin position="551"/>
        <end position="564"/>
    </location>
</feature>
<dbReference type="Gene3D" id="3.60.40.10">
    <property type="entry name" value="PPM-type phosphatase domain"/>
    <property type="match status" value="1"/>
</dbReference>
<dbReference type="Pfam" id="PF00481">
    <property type="entry name" value="PP2C"/>
    <property type="match status" value="1"/>
</dbReference>
<evidence type="ECO:0000313" key="4">
    <source>
        <dbReference type="Proteomes" id="UP001281761"/>
    </source>
</evidence>
<feature type="compositionally biased region" description="Polar residues" evidence="1">
    <location>
        <begin position="150"/>
        <end position="173"/>
    </location>
</feature>
<name>A0ABQ9X1J0_9EUKA</name>
<feature type="domain" description="PPM-type phosphatase" evidence="2">
    <location>
        <begin position="27"/>
        <end position="445"/>
    </location>
</feature>
<dbReference type="InterPro" id="IPR036457">
    <property type="entry name" value="PPM-type-like_dom_sf"/>
</dbReference>
<feature type="compositionally biased region" description="Basic and acidic residues" evidence="1">
    <location>
        <begin position="479"/>
        <end position="489"/>
    </location>
</feature>
<dbReference type="InterPro" id="IPR015655">
    <property type="entry name" value="PP2C"/>
</dbReference>
<dbReference type="InterPro" id="IPR001932">
    <property type="entry name" value="PPM-type_phosphatase-like_dom"/>
</dbReference>
<dbReference type="SMART" id="SM00332">
    <property type="entry name" value="PP2Cc"/>
    <property type="match status" value="1"/>
</dbReference>
<gene>
    <name evidence="3" type="ORF">BLNAU_19448</name>
</gene>
<accession>A0ABQ9X1J0</accession>
<reference evidence="3 4" key="1">
    <citation type="journal article" date="2022" name="bioRxiv">
        <title>Genomics of Preaxostyla Flagellates Illuminates Evolutionary Transitions and the Path Towards Mitochondrial Loss.</title>
        <authorList>
            <person name="Novak L.V.F."/>
            <person name="Treitli S.C."/>
            <person name="Pyrih J."/>
            <person name="Halakuc P."/>
            <person name="Pipaliya S.V."/>
            <person name="Vacek V."/>
            <person name="Brzon O."/>
            <person name="Soukal P."/>
            <person name="Eme L."/>
            <person name="Dacks J.B."/>
            <person name="Karnkowska A."/>
            <person name="Elias M."/>
            <person name="Hampl V."/>
        </authorList>
    </citation>
    <scope>NUCLEOTIDE SEQUENCE [LARGE SCALE GENOMIC DNA]</scope>
    <source>
        <strain evidence="3">NAU3</strain>
        <tissue evidence="3">Gut</tissue>
    </source>
</reference>
<dbReference type="EMBL" id="JARBJD010000252">
    <property type="protein sequence ID" value="KAK2945651.1"/>
    <property type="molecule type" value="Genomic_DNA"/>
</dbReference>
<evidence type="ECO:0000313" key="3">
    <source>
        <dbReference type="EMBL" id="KAK2945651.1"/>
    </source>
</evidence>
<dbReference type="Proteomes" id="UP001281761">
    <property type="component" value="Unassembled WGS sequence"/>
</dbReference>
<dbReference type="PANTHER" id="PTHR47992">
    <property type="entry name" value="PROTEIN PHOSPHATASE"/>
    <property type="match status" value="1"/>
</dbReference>
<feature type="region of interest" description="Disordered" evidence="1">
    <location>
        <begin position="374"/>
        <end position="393"/>
    </location>
</feature>
<feature type="compositionally biased region" description="Low complexity" evidence="1">
    <location>
        <begin position="539"/>
        <end position="550"/>
    </location>
</feature>
<feature type="region of interest" description="Disordered" evidence="1">
    <location>
        <begin position="479"/>
        <end position="645"/>
    </location>
</feature>
<proteinExistence type="predicted"/>
<feature type="region of interest" description="Disordered" evidence="1">
    <location>
        <begin position="107"/>
        <end position="191"/>
    </location>
</feature>
<feature type="compositionally biased region" description="Basic and acidic residues" evidence="1">
    <location>
        <begin position="180"/>
        <end position="191"/>
    </location>
</feature>
<feature type="compositionally biased region" description="Basic and acidic residues" evidence="1">
    <location>
        <begin position="575"/>
        <end position="585"/>
    </location>
</feature>
<evidence type="ECO:0000256" key="1">
    <source>
        <dbReference type="SAM" id="MobiDB-lite"/>
    </source>
</evidence>
<protein>
    <recommendedName>
        <fullName evidence="2">PPM-type phosphatase domain-containing protein</fullName>
    </recommendedName>
</protein>